<dbReference type="UniPathway" id="UPA00989"/>
<comment type="pathway">
    <text evidence="6">tRNA modification; N(7)-methylguanine-tRNA biosynthesis.</text>
</comment>
<comment type="caution">
    <text evidence="8">The sequence shown here is derived from an EMBL/GenBank/DDBJ whole genome shotgun (WGS) entry which is preliminary data.</text>
</comment>
<feature type="repeat" description="WD" evidence="7">
    <location>
        <begin position="310"/>
        <end position="343"/>
    </location>
</feature>
<dbReference type="GO" id="GO:0008168">
    <property type="term" value="F:methyltransferase activity"/>
    <property type="evidence" value="ECO:0007669"/>
    <property type="project" value="UniProtKB-KW"/>
</dbReference>
<comment type="function">
    <text evidence="6">Required for the formation of N(7)-methylguanine at position 46 (m7G46) in tRNA. In the complex, it is required to stabilize and induce conformational changes of the catalytic subunit.</text>
</comment>
<dbReference type="GO" id="GO:0005634">
    <property type="term" value="C:nucleus"/>
    <property type="evidence" value="ECO:0007669"/>
    <property type="project" value="UniProtKB-SubCell"/>
</dbReference>
<evidence type="ECO:0000256" key="6">
    <source>
        <dbReference type="HAMAP-Rule" id="MF_03056"/>
    </source>
</evidence>
<dbReference type="PANTHER" id="PTHR16288:SF0">
    <property type="entry name" value="TRNA (GUANINE-N(7)-)-METHYLTRANSFERASE NON-CATALYTIC SUBUNIT WDR4"/>
    <property type="match status" value="1"/>
</dbReference>
<keyword evidence="3 6" id="KW-0819">tRNA processing</keyword>
<name>A0A8H3FAT0_9LECA</name>
<protein>
    <submittedName>
        <fullName evidence="8">tRNA (Guanine-N(7)-)-methyltransferase non-catalytic subunit trm82</fullName>
    </submittedName>
</protein>
<evidence type="ECO:0000313" key="9">
    <source>
        <dbReference type="Proteomes" id="UP000664521"/>
    </source>
</evidence>
<dbReference type="GO" id="GO:0043527">
    <property type="term" value="C:tRNA methyltransferase complex"/>
    <property type="evidence" value="ECO:0007669"/>
    <property type="project" value="TreeGrafter"/>
</dbReference>
<dbReference type="InterPro" id="IPR036322">
    <property type="entry name" value="WD40_repeat_dom_sf"/>
</dbReference>
<evidence type="ECO:0000313" key="8">
    <source>
        <dbReference type="EMBL" id="CAF9921897.1"/>
    </source>
</evidence>
<evidence type="ECO:0000256" key="7">
    <source>
        <dbReference type="PROSITE-ProRule" id="PRU00221"/>
    </source>
</evidence>
<keyword evidence="5 6" id="KW-0539">Nucleus</keyword>
<evidence type="ECO:0000256" key="4">
    <source>
        <dbReference type="ARBA" id="ARBA00022737"/>
    </source>
</evidence>
<dbReference type="PANTHER" id="PTHR16288">
    <property type="entry name" value="WD40 REPEAT PROTEIN 4"/>
    <property type="match status" value="1"/>
</dbReference>
<evidence type="ECO:0000256" key="3">
    <source>
        <dbReference type="ARBA" id="ARBA00022694"/>
    </source>
</evidence>
<dbReference type="HAMAP" id="MF_03056">
    <property type="entry name" value="TRM82"/>
    <property type="match status" value="1"/>
</dbReference>
<dbReference type="OrthoDB" id="339900at2759"/>
<proteinExistence type="inferred from homology"/>
<dbReference type="GO" id="GO:0005829">
    <property type="term" value="C:cytosol"/>
    <property type="evidence" value="ECO:0007669"/>
    <property type="project" value="TreeGrafter"/>
</dbReference>
<dbReference type="InterPro" id="IPR028884">
    <property type="entry name" value="Trm82"/>
</dbReference>
<accession>A0A8H3FAT0</accession>
<dbReference type="InterPro" id="IPR001680">
    <property type="entry name" value="WD40_rpt"/>
</dbReference>
<evidence type="ECO:0000256" key="1">
    <source>
        <dbReference type="ARBA" id="ARBA00004123"/>
    </source>
</evidence>
<dbReference type="PROSITE" id="PS50082">
    <property type="entry name" value="WD_REPEATS_2"/>
    <property type="match status" value="1"/>
</dbReference>
<comment type="similarity">
    <text evidence="6">Belongs to the WD repeat TRM82 family.</text>
</comment>
<dbReference type="SUPFAM" id="SSF50978">
    <property type="entry name" value="WD40 repeat-like"/>
    <property type="match status" value="1"/>
</dbReference>
<evidence type="ECO:0000256" key="2">
    <source>
        <dbReference type="ARBA" id="ARBA00022574"/>
    </source>
</evidence>
<dbReference type="SMART" id="SM00320">
    <property type="entry name" value="WD40"/>
    <property type="match status" value="2"/>
</dbReference>
<keyword evidence="2 6" id="KW-0853">WD repeat</keyword>
<dbReference type="InterPro" id="IPR015943">
    <property type="entry name" value="WD40/YVTN_repeat-like_dom_sf"/>
</dbReference>
<dbReference type="AlphaFoldDB" id="A0A8H3FAT0"/>
<dbReference type="Proteomes" id="UP000664521">
    <property type="component" value="Unassembled WGS sequence"/>
</dbReference>
<dbReference type="GO" id="GO:0106004">
    <property type="term" value="P:tRNA (guanine-N7)-methylation"/>
    <property type="evidence" value="ECO:0007669"/>
    <property type="project" value="UniProtKB-UniRule"/>
</dbReference>
<dbReference type="Gene3D" id="2.130.10.10">
    <property type="entry name" value="YVTN repeat-like/Quinoprotein amine dehydrogenase"/>
    <property type="match status" value="2"/>
</dbReference>
<gene>
    <name evidence="8" type="primary">TRM82</name>
    <name evidence="8" type="ORF">HETSPECPRED_004666</name>
</gene>
<reference evidence="8" key="1">
    <citation type="submission" date="2021-03" db="EMBL/GenBank/DDBJ databases">
        <authorList>
            <person name="Tagirdzhanova G."/>
        </authorList>
    </citation>
    <scope>NUCLEOTIDE SEQUENCE</scope>
</reference>
<dbReference type="Pfam" id="PF00400">
    <property type="entry name" value="WD40"/>
    <property type="match status" value="1"/>
</dbReference>
<sequence length="535" mass="58956">MAQPFQCLLYCPSASTRRPSLLLAASGPFIYSFCLQDGSLLSVWPTHDLEGRPVPLDESLACAGESGVKDAGRPAKRRRVSLSREVSSSTSAEIVIENPRVTESSRELQVSNSEVNKMICASSGEYVVAVTGEDKTIRVFELRGDGSLMQTSERPMPKRPCAITLTPDGKTILCGDKFGDVYSLPLLGKPFVEDPASSEPKVEDSNGRAEEHVLVLPAASARTVHTKKNQEALRNQQRQIRQKKEKKILNFEHQLLLGHVSLLTDLACVSICERTSSFSHPRDYIITSDRDEHIRVSRGMPQAHVVEGYCQGHTEFISKICIPQNHRQLLVSGGGDNYLLVWDWLRGNLQHRIDIGERMNYLEAEYRKNIPRAIGNSISEQPAGNDREQSLAVSGIWSSSDSRIIVTCEGVPALIMFSIDENMAVGACDCVPTKSNVIDVAVLSDLGIVIYSMDTDHEPFSTTKPSSEKSASSKTFFGSFSLSNATGRGMGAEGLHSQDLVGNLNARMQTHGERGSRLYCYSLENLRKRGYEEES</sequence>
<dbReference type="EMBL" id="CAJPDS010000029">
    <property type="protein sequence ID" value="CAF9921897.1"/>
    <property type="molecule type" value="Genomic_DNA"/>
</dbReference>
<keyword evidence="9" id="KW-1185">Reference proteome</keyword>
<evidence type="ECO:0000256" key="5">
    <source>
        <dbReference type="ARBA" id="ARBA00023242"/>
    </source>
</evidence>
<comment type="subcellular location">
    <subcellularLocation>
        <location evidence="1 6">Nucleus</location>
    </subcellularLocation>
</comment>
<keyword evidence="4 6" id="KW-0677">Repeat</keyword>
<organism evidence="8 9">
    <name type="scientific">Heterodermia speciosa</name>
    <dbReference type="NCBI Taxonomy" id="116794"/>
    <lineage>
        <taxon>Eukaryota</taxon>
        <taxon>Fungi</taxon>
        <taxon>Dikarya</taxon>
        <taxon>Ascomycota</taxon>
        <taxon>Pezizomycotina</taxon>
        <taxon>Lecanoromycetes</taxon>
        <taxon>OSLEUM clade</taxon>
        <taxon>Lecanoromycetidae</taxon>
        <taxon>Caliciales</taxon>
        <taxon>Physciaceae</taxon>
        <taxon>Heterodermia</taxon>
    </lineage>
</organism>